<dbReference type="RefSeq" id="WP_051269692.1">
    <property type="nucleotide sequence ID" value="NZ_LVVZ01000004.1"/>
</dbReference>
<dbReference type="PANTHER" id="PTHR46637:SF1">
    <property type="entry name" value="BLL5188 PROTEIN"/>
    <property type="match status" value="1"/>
</dbReference>
<protein>
    <recommendedName>
        <fullName evidence="1">Insertion element IS402-like domain-containing protein</fullName>
    </recommendedName>
</protein>
<name>A0A1U7JLT6_9HYPH</name>
<accession>A0A1U7JLT6</accession>
<keyword evidence="3" id="KW-1185">Reference proteome</keyword>
<proteinExistence type="predicted"/>
<reference evidence="2 3" key="1">
    <citation type="submission" date="2016-03" db="EMBL/GenBank/DDBJ databases">
        <title>Genome sequence of Nesiotobacter sp. nov., a moderately halophilic alphaproteobacterium isolated from the Yellow Sea, China.</title>
        <authorList>
            <person name="Zhang G."/>
            <person name="Zhang R."/>
        </authorList>
    </citation>
    <scope>NUCLEOTIDE SEQUENCE [LARGE SCALE GENOMIC DNA]</scope>
    <source>
        <strain evidence="2 3">WB1-6</strain>
    </source>
</reference>
<evidence type="ECO:0000313" key="3">
    <source>
        <dbReference type="Proteomes" id="UP000185783"/>
    </source>
</evidence>
<dbReference type="AlphaFoldDB" id="A0A1U7JLT6"/>
<comment type="caution">
    <text evidence="2">The sequence shown here is derived from an EMBL/GenBank/DDBJ whole genome shotgun (WGS) entry which is preliminary data.</text>
</comment>
<dbReference type="Proteomes" id="UP000185783">
    <property type="component" value="Unassembled WGS sequence"/>
</dbReference>
<dbReference type="InterPro" id="IPR052909">
    <property type="entry name" value="Transposase_6_like"/>
</dbReference>
<dbReference type="STRING" id="197461.A3843_01705"/>
<evidence type="ECO:0000259" key="1">
    <source>
        <dbReference type="Pfam" id="PF13340"/>
    </source>
</evidence>
<evidence type="ECO:0000313" key="2">
    <source>
        <dbReference type="EMBL" id="OKL45675.1"/>
    </source>
</evidence>
<dbReference type="EMBL" id="LVVZ01000004">
    <property type="protein sequence ID" value="OKL45675.1"/>
    <property type="molecule type" value="Genomic_DNA"/>
</dbReference>
<organism evidence="2 3">
    <name type="scientific">Pseudovibrio exalbescens</name>
    <dbReference type="NCBI Taxonomy" id="197461"/>
    <lineage>
        <taxon>Bacteria</taxon>
        <taxon>Pseudomonadati</taxon>
        <taxon>Pseudomonadota</taxon>
        <taxon>Alphaproteobacteria</taxon>
        <taxon>Hyphomicrobiales</taxon>
        <taxon>Stappiaceae</taxon>
        <taxon>Pseudovibrio</taxon>
    </lineage>
</organism>
<feature type="domain" description="Insertion element IS402-like" evidence="1">
    <location>
        <begin position="7"/>
        <end position="79"/>
    </location>
</feature>
<dbReference type="PANTHER" id="PTHR46637">
    <property type="entry name" value="TIS1421-TRANSPOSASE PROTEIN A"/>
    <property type="match status" value="1"/>
</dbReference>
<dbReference type="Pfam" id="PF13340">
    <property type="entry name" value="DUF4096"/>
    <property type="match status" value="1"/>
</dbReference>
<sequence length="136" mass="15484">MNHEKGMSDAEWAFFKSFVAERQARRGRPPQDHRRVLDGVFWVAQNDRKWRDLPAQYGNWGSVHRQFKRWSEAGLWQDLETALNDTLACCEGNCPVDAHAVAIPCDVLSGEREAIKAKIASARTVARRRRGVVASH</sequence>
<gene>
    <name evidence="2" type="ORF">A3843_01705</name>
</gene>
<dbReference type="InterPro" id="IPR025161">
    <property type="entry name" value="IS402-like_dom"/>
</dbReference>